<feature type="chain" id="PRO_5042579279" evidence="2">
    <location>
        <begin position="33"/>
        <end position="706"/>
    </location>
</feature>
<dbReference type="Pfam" id="PF13472">
    <property type="entry name" value="Lipase_GDSL_2"/>
    <property type="match status" value="1"/>
</dbReference>
<keyword evidence="5" id="KW-1185">Reference proteome</keyword>
<dbReference type="Pfam" id="PF18647">
    <property type="entry name" value="Fungal_lectin_2"/>
    <property type="match status" value="1"/>
</dbReference>
<proteinExistence type="predicted"/>
<feature type="domain" description="SGNH hydrolase-type esterase" evidence="3">
    <location>
        <begin position="67"/>
        <end position="196"/>
    </location>
</feature>
<evidence type="ECO:0000256" key="2">
    <source>
        <dbReference type="SAM" id="SignalP"/>
    </source>
</evidence>
<dbReference type="CDD" id="cd01823">
    <property type="entry name" value="SEST_like"/>
    <property type="match status" value="1"/>
</dbReference>
<name>A0AAJ0F986_9PEZI</name>
<dbReference type="Gene3D" id="3.40.50.1110">
    <property type="entry name" value="SGNH hydrolase"/>
    <property type="match status" value="1"/>
</dbReference>
<sequence length="706" mass="79524">MGSHSQPAARRRGVFSRLSTLVFVSFVAVASAANIDPRDVSAPSPEQIFTRDDKKPTDFGWVKKWAAIGDSFTAGIGSGHQLGSAVMLDRAWKCSRYDYSWPQIVNQALGSSVQKFQFEACSGDRSGGIYDQVDLIDSGLDLVMMTAGGNDLCLAGMIKTCVIMPFDGEDACQAIIDKAQENIDTILKPNLHQILDKLDGKIRKDGVLIYSGYAPFFNTENEDCATKQEWAIKAWKWWQFWKWLTPSLTLTVDRRKKFNTLVGNINKAIKEVVTEFDKDRDIGYRATFSDWSSWPKISGGEFCDPDSTGRYPDPEQPDLMFIKFGTTGWEVPPHDQLKRRELANESTTTSPVNEPPVIPEAEQPDETTRRAMDEYAKQLRGRLTREHIYNSLLYRSVNPRAEALHRLNPRAPEPPGCPGDGTPGMPFGLGVPDAFGSIFHPNQKGHEVIAAYALQNLVYTRADILGVDDGSCAATRDDFRCHQKDGKKAFVSWDRLNENYKDFCDSVKQPDNEVNWKFEKTYHAESFDEHTFKIQLRDGASKFDKQQCLDSMDRIINSCDGNDPNNPLNFKFGGKWVRGSYDYQINPRYDRKMFTKKDGVCEGWWKVFFTSYRFYGRGWAGHDWGQKTLLSSARSCGAAVTGWSFHYCLPGGKHNDCGEYEWVSEFNTPVYFAIGCFRNNWVAHKAGGETYEKTGSTKLGCGGPNA</sequence>
<dbReference type="AlphaFoldDB" id="A0AAJ0F986"/>
<organism evidence="4 5">
    <name type="scientific">Echria macrotheca</name>
    <dbReference type="NCBI Taxonomy" id="438768"/>
    <lineage>
        <taxon>Eukaryota</taxon>
        <taxon>Fungi</taxon>
        <taxon>Dikarya</taxon>
        <taxon>Ascomycota</taxon>
        <taxon>Pezizomycotina</taxon>
        <taxon>Sordariomycetes</taxon>
        <taxon>Sordariomycetidae</taxon>
        <taxon>Sordariales</taxon>
        <taxon>Schizotheciaceae</taxon>
        <taxon>Echria</taxon>
    </lineage>
</organism>
<dbReference type="GO" id="GO:0016788">
    <property type="term" value="F:hydrolase activity, acting on ester bonds"/>
    <property type="evidence" value="ECO:0007669"/>
    <property type="project" value="InterPro"/>
</dbReference>
<protein>
    <submittedName>
        <fullName evidence="4">SGNH hydrolase-type esterase domain-containing protein</fullName>
    </submittedName>
</protein>
<evidence type="ECO:0000313" key="5">
    <source>
        <dbReference type="Proteomes" id="UP001239445"/>
    </source>
</evidence>
<dbReference type="InterPro" id="IPR037460">
    <property type="entry name" value="SEST-like"/>
</dbReference>
<comment type="caution">
    <text evidence="4">The sequence shown here is derived from an EMBL/GenBank/DDBJ whole genome shotgun (WGS) entry which is preliminary data.</text>
</comment>
<keyword evidence="2" id="KW-0732">Signal</keyword>
<feature type="region of interest" description="Disordered" evidence="1">
    <location>
        <begin position="342"/>
        <end position="369"/>
    </location>
</feature>
<dbReference type="PANTHER" id="PTHR37981">
    <property type="entry name" value="LIPASE 2"/>
    <property type="match status" value="1"/>
</dbReference>
<dbReference type="EMBL" id="MU839828">
    <property type="protein sequence ID" value="KAK1758817.1"/>
    <property type="molecule type" value="Genomic_DNA"/>
</dbReference>
<accession>A0AAJ0F986</accession>
<evidence type="ECO:0000259" key="3">
    <source>
        <dbReference type="Pfam" id="PF13472"/>
    </source>
</evidence>
<evidence type="ECO:0000256" key="1">
    <source>
        <dbReference type="SAM" id="MobiDB-lite"/>
    </source>
</evidence>
<feature type="signal peptide" evidence="2">
    <location>
        <begin position="1"/>
        <end position="32"/>
    </location>
</feature>
<gene>
    <name evidence="4" type="ORF">QBC47DRAFT_314624</name>
</gene>
<dbReference type="InterPro" id="IPR013830">
    <property type="entry name" value="SGNH_hydro"/>
</dbReference>
<evidence type="ECO:0000313" key="4">
    <source>
        <dbReference type="EMBL" id="KAK1758817.1"/>
    </source>
</evidence>
<reference evidence="4" key="1">
    <citation type="submission" date="2023-06" db="EMBL/GenBank/DDBJ databases">
        <title>Genome-scale phylogeny and comparative genomics of the fungal order Sordariales.</title>
        <authorList>
            <consortium name="Lawrence Berkeley National Laboratory"/>
            <person name="Hensen N."/>
            <person name="Bonometti L."/>
            <person name="Westerberg I."/>
            <person name="Brannstrom I.O."/>
            <person name="Guillou S."/>
            <person name="Cros-Aarteil S."/>
            <person name="Calhoun S."/>
            <person name="Haridas S."/>
            <person name="Kuo A."/>
            <person name="Mondo S."/>
            <person name="Pangilinan J."/>
            <person name="Riley R."/>
            <person name="Labutti K."/>
            <person name="Andreopoulos B."/>
            <person name="Lipzen A."/>
            <person name="Chen C."/>
            <person name="Yanf M."/>
            <person name="Daum C."/>
            <person name="Ng V."/>
            <person name="Clum A."/>
            <person name="Steindorff A."/>
            <person name="Ohm R."/>
            <person name="Martin F."/>
            <person name="Silar P."/>
            <person name="Natvig D."/>
            <person name="Lalanne C."/>
            <person name="Gautier V."/>
            <person name="Ament-Velasquez S.L."/>
            <person name="Kruys A."/>
            <person name="Hutchinson M.I."/>
            <person name="Powell A.J."/>
            <person name="Barry K."/>
            <person name="Miller A.N."/>
            <person name="Grigoriev I.V."/>
            <person name="Debuchy R."/>
            <person name="Gladieux P."/>
            <person name="Thoren M.H."/>
            <person name="Johannesson H."/>
        </authorList>
    </citation>
    <scope>NUCLEOTIDE SEQUENCE</scope>
    <source>
        <strain evidence="4">PSN4</strain>
    </source>
</reference>
<dbReference type="SUPFAM" id="SSF52266">
    <property type="entry name" value="SGNH hydrolase"/>
    <property type="match status" value="1"/>
</dbReference>
<keyword evidence="4" id="KW-0378">Hydrolase</keyword>
<dbReference type="PANTHER" id="PTHR37981:SF1">
    <property type="entry name" value="SGNH HYDROLASE-TYPE ESTERASE DOMAIN-CONTAINING PROTEIN"/>
    <property type="match status" value="1"/>
</dbReference>
<dbReference type="InterPro" id="IPR036514">
    <property type="entry name" value="SGNH_hydro_sf"/>
</dbReference>
<dbReference type="Proteomes" id="UP001239445">
    <property type="component" value="Unassembled WGS sequence"/>
</dbReference>
<dbReference type="GO" id="GO:0006629">
    <property type="term" value="P:lipid metabolic process"/>
    <property type="evidence" value="ECO:0007669"/>
    <property type="project" value="TreeGrafter"/>
</dbReference>